<dbReference type="Proteomes" id="UP000054477">
    <property type="component" value="Unassembled WGS sequence"/>
</dbReference>
<proteinExistence type="predicted"/>
<gene>
    <name evidence="1" type="ORF">K443DRAFT_671062</name>
</gene>
<accession>A0A0C9XXM4</accession>
<name>A0A0C9XXM4_9AGAR</name>
<keyword evidence="2" id="KW-1185">Reference proteome</keyword>
<dbReference type="EMBL" id="KN838537">
    <property type="protein sequence ID" value="KIK09741.1"/>
    <property type="molecule type" value="Genomic_DNA"/>
</dbReference>
<protein>
    <submittedName>
        <fullName evidence="1">Uncharacterized protein</fullName>
    </submittedName>
</protein>
<organism evidence="1 2">
    <name type="scientific">Laccaria amethystina LaAM-08-1</name>
    <dbReference type="NCBI Taxonomy" id="1095629"/>
    <lineage>
        <taxon>Eukaryota</taxon>
        <taxon>Fungi</taxon>
        <taxon>Dikarya</taxon>
        <taxon>Basidiomycota</taxon>
        <taxon>Agaricomycotina</taxon>
        <taxon>Agaricomycetes</taxon>
        <taxon>Agaricomycetidae</taxon>
        <taxon>Agaricales</taxon>
        <taxon>Agaricineae</taxon>
        <taxon>Hydnangiaceae</taxon>
        <taxon>Laccaria</taxon>
    </lineage>
</organism>
<reference evidence="1 2" key="1">
    <citation type="submission" date="2014-04" db="EMBL/GenBank/DDBJ databases">
        <authorList>
            <consortium name="DOE Joint Genome Institute"/>
            <person name="Kuo A."/>
            <person name="Kohler A."/>
            <person name="Nagy L.G."/>
            <person name="Floudas D."/>
            <person name="Copeland A."/>
            <person name="Barry K.W."/>
            <person name="Cichocki N."/>
            <person name="Veneault-Fourrey C."/>
            <person name="LaButti K."/>
            <person name="Lindquist E.A."/>
            <person name="Lipzen A."/>
            <person name="Lundell T."/>
            <person name="Morin E."/>
            <person name="Murat C."/>
            <person name="Sun H."/>
            <person name="Tunlid A."/>
            <person name="Henrissat B."/>
            <person name="Grigoriev I.V."/>
            <person name="Hibbett D.S."/>
            <person name="Martin F."/>
            <person name="Nordberg H.P."/>
            <person name="Cantor M.N."/>
            <person name="Hua S.X."/>
        </authorList>
    </citation>
    <scope>NUCLEOTIDE SEQUENCE [LARGE SCALE GENOMIC DNA]</scope>
    <source>
        <strain evidence="1 2">LaAM-08-1</strain>
    </source>
</reference>
<reference evidence="2" key="2">
    <citation type="submission" date="2015-01" db="EMBL/GenBank/DDBJ databases">
        <title>Evolutionary Origins and Diversification of the Mycorrhizal Mutualists.</title>
        <authorList>
            <consortium name="DOE Joint Genome Institute"/>
            <consortium name="Mycorrhizal Genomics Consortium"/>
            <person name="Kohler A."/>
            <person name="Kuo A."/>
            <person name="Nagy L.G."/>
            <person name="Floudas D."/>
            <person name="Copeland A."/>
            <person name="Barry K.W."/>
            <person name="Cichocki N."/>
            <person name="Veneault-Fourrey C."/>
            <person name="LaButti K."/>
            <person name="Lindquist E.A."/>
            <person name="Lipzen A."/>
            <person name="Lundell T."/>
            <person name="Morin E."/>
            <person name="Murat C."/>
            <person name="Riley R."/>
            <person name="Ohm R."/>
            <person name="Sun H."/>
            <person name="Tunlid A."/>
            <person name="Henrissat B."/>
            <person name="Grigoriev I.V."/>
            <person name="Hibbett D.S."/>
            <person name="Martin F."/>
        </authorList>
    </citation>
    <scope>NUCLEOTIDE SEQUENCE [LARGE SCALE GENOMIC DNA]</scope>
    <source>
        <strain evidence="2">LaAM-08-1</strain>
    </source>
</reference>
<evidence type="ECO:0000313" key="2">
    <source>
        <dbReference type="Proteomes" id="UP000054477"/>
    </source>
</evidence>
<evidence type="ECO:0000313" key="1">
    <source>
        <dbReference type="EMBL" id="KIK09741.1"/>
    </source>
</evidence>
<sequence>MGLIPYKDGMTCNHLQSPATKEKEEPSTHNIQEEIKFMLKRMYTCALSHSIILRRRVRQQNNSRVSSSA</sequence>
<dbReference type="HOGENOM" id="CLU_2776306_0_0_1"/>
<dbReference type="AlphaFoldDB" id="A0A0C9XXM4"/>